<dbReference type="EMBL" id="UINC01018204">
    <property type="protein sequence ID" value="SVA76251.1"/>
    <property type="molecule type" value="Genomic_DNA"/>
</dbReference>
<dbReference type="AlphaFoldDB" id="A0A381YI77"/>
<organism evidence="3">
    <name type="scientific">marine metagenome</name>
    <dbReference type="NCBI Taxonomy" id="408172"/>
    <lineage>
        <taxon>unclassified sequences</taxon>
        <taxon>metagenomes</taxon>
        <taxon>ecological metagenomes</taxon>
    </lineage>
</organism>
<dbReference type="PANTHER" id="PTHR43048">
    <property type="entry name" value="METHYLMALONYL-COA EPIMERASE"/>
    <property type="match status" value="1"/>
</dbReference>
<evidence type="ECO:0000313" key="3">
    <source>
        <dbReference type="EMBL" id="SVA76251.1"/>
    </source>
</evidence>
<dbReference type="GO" id="GO:0046872">
    <property type="term" value="F:metal ion binding"/>
    <property type="evidence" value="ECO:0007669"/>
    <property type="project" value="UniProtKB-KW"/>
</dbReference>
<dbReference type="SUPFAM" id="SSF54593">
    <property type="entry name" value="Glyoxalase/Bleomycin resistance protein/Dihydroxybiphenyl dioxygenase"/>
    <property type="match status" value="1"/>
</dbReference>
<keyword evidence="1" id="KW-0479">Metal-binding</keyword>
<feature type="non-terminal residue" evidence="3">
    <location>
        <position position="1"/>
    </location>
</feature>
<protein>
    <recommendedName>
        <fullName evidence="2">VOC domain-containing protein</fullName>
    </recommendedName>
</protein>
<feature type="domain" description="VOC" evidence="2">
    <location>
        <begin position="1"/>
        <end position="119"/>
    </location>
</feature>
<evidence type="ECO:0000259" key="2">
    <source>
        <dbReference type="PROSITE" id="PS51819"/>
    </source>
</evidence>
<sequence>VARFRYMVADAAAAASFYTENFGFRIQLQVPAISIVSRGDMTLLLSGPRSSARKPMPDGTQTDTGGWNRIMFEVDDIQTVVRKLRIVGVKFRNEIHSGPGGSQIIAEDLDGNPIEVFEAD</sequence>
<dbReference type="Pfam" id="PF00903">
    <property type="entry name" value="Glyoxalase"/>
    <property type="match status" value="1"/>
</dbReference>
<reference evidence="3" key="1">
    <citation type="submission" date="2018-05" db="EMBL/GenBank/DDBJ databases">
        <authorList>
            <person name="Lanie J.A."/>
            <person name="Ng W.-L."/>
            <person name="Kazmierczak K.M."/>
            <person name="Andrzejewski T.M."/>
            <person name="Davidsen T.M."/>
            <person name="Wayne K.J."/>
            <person name="Tettelin H."/>
            <person name="Glass J.I."/>
            <person name="Rusch D."/>
            <person name="Podicherti R."/>
            <person name="Tsui H.-C.T."/>
            <person name="Winkler M.E."/>
        </authorList>
    </citation>
    <scope>NUCLEOTIDE SEQUENCE</scope>
</reference>
<dbReference type="PANTHER" id="PTHR43048:SF5">
    <property type="entry name" value="BLR5325 PROTEIN"/>
    <property type="match status" value="1"/>
</dbReference>
<dbReference type="GO" id="GO:0004493">
    <property type="term" value="F:methylmalonyl-CoA epimerase activity"/>
    <property type="evidence" value="ECO:0007669"/>
    <property type="project" value="TreeGrafter"/>
</dbReference>
<gene>
    <name evidence="3" type="ORF">METZ01_LOCUS129105</name>
</gene>
<dbReference type="PROSITE" id="PS51819">
    <property type="entry name" value="VOC"/>
    <property type="match status" value="1"/>
</dbReference>
<dbReference type="InterPro" id="IPR051785">
    <property type="entry name" value="MMCE/EMCE_epimerase"/>
</dbReference>
<accession>A0A381YI77</accession>
<evidence type="ECO:0000256" key="1">
    <source>
        <dbReference type="ARBA" id="ARBA00022723"/>
    </source>
</evidence>
<dbReference type="InterPro" id="IPR029068">
    <property type="entry name" value="Glyas_Bleomycin-R_OHBP_Dase"/>
</dbReference>
<dbReference type="GO" id="GO:0046491">
    <property type="term" value="P:L-methylmalonyl-CoA metabolic process"/>
    <property type="evidence" value="ECO:0007669"/>
    <property type="project" value="TreeGrafter"/>
</dbReference>
<dbReference type="CDD" id="cd06587">
    <property type="entry name" value="VOC"/>
    <property type="match status" value="1"/>
</dbReference>
<name>A0A381YI77_9ZZZZ</name>
<dbReference type="InterPro" id="IPR004360">
    <property type="entry name" value="Glyas_Fos-R_dOase_dom"/>
</dbReference>
<dbReference type="InterPro" id="IPR037523">
    <property type="entry name" value="VOC_core"/>
</dbReference>
<proteinExistence type="predicted"/>
<dbReference type="Gene3D" id="3.10.180.10">
    <property type="entry name" value="2,3-Dihydroxybiphenyl 1,2-Dioxygenase, domain 1"/>
    <property type="match status" value="1"/>
</dbReference>